<reference evidence="2" key="2">
    <citation type="submission" date="2018-10" db="EMBL/GenBank/DDBJ databases">
        <title>Effector identification in a new, highly contiguous assembly of the strawberry crown rot pathogen Phytophthora cactorum.</title>
        <authorList>
            <person name="Armitage A.D."/>
            <person name="Nellist C.F."/>
            <person name="Bates H."/>
            <person name="Vickerstaff R.J."/>
            <person name="Harrison R.J."/>
        </authorList>
    </citation>
    <scope>NUCLEOTIDE SEQUENCE</scope>
    <source>
        <strain evidence="2">4032</strain>
        <strain evidence="3">4040</strain>
        <strain evidence="4">P415</strain>
    </source>
</reference>
<dbReference type="Proteomes" id="UP000736787">
    <property type="component" value="Unassembled WGS sequence"/>
</dbReference>
<dbReference type="Proteomes" id="UP000774804">
    <property type="component" value="Unassembled WGS sequence"/>
</dbReference>
<accession>A0A329S3L8</accession>
<protein>
    <submittedName>
        <fullName evidence="5">Uncharacterized protein</fullName>
    </submittedName>
</protein>
<dbReference type="AlphaFoldDB" id="A0A329S3L8"/>
<feature type="compositionally biased region" description="Basic and acidic residues" evidence="1">
    <location>
        <begin position="120"/>
        <end position="135"/>
    </location>
</feature>
<reference evidence="5 6" key="1">
    <citation type="submission" date="2018-01" db="EMBL/GenBank/DDBJ databases">
        <title>Draft genome of the strawberry crown rot pathogen Phytophthora cactorum.</title>
        <authorList>
            <person name="Armitage A.D."/>
            <person name="Lysoe E."/>
            <person name="Nellist C.F."/>
            <person name="Harrison R.J."/>
            <person name="Brurberg M.B."/>
        </authorList>
    </citation>
    <scope>NUCLEOTIDE SEQUENCE [LARGE SCALE GENOMIC DNA]</scope>
    <source>
        <strain evidence="5 6">10300</strain>
    </source>
</reference>
<dbReference type="EMBL" id="MJFZ01000370">
    <property type="protein sequence ID" value="RAW30456.1"/>
    <property type="molecule type" value="Genomic_DNA"/>
</dbReference>
<dbReference type="Proteomes" id="UP000251314">
    <property type="component" value="Unassembled WGS sequence"/>
</dbReference>
<dbReference type="EMBL" id="RCMK01000128">
    <property type="protein sequence ID" value="KAG2947642.1"/>
    <property type="molecule type" value="Genomic_DNA"/>
</dbReference>
<feature type="region of interest" description="Disordered" evidence="1">
    <location>
        <begin position="1"/>
        <end position="161"/>
    </location>
</feature>
<proteinExistence type="predicted"/>
<feature type="compositionally biased region" description="Basic and acidic residues" evidence="1">
    <location>
        <begin position="7"/>
        <end position="39"/>
    </location>
</feature>
<evidence type="ECO:0000313" key="6">
    <source>
        <dbReference type="Proteomes" id="UP000251314"/>
    </source>
</evidence>
<comment type="caution">
    <text evidence="5">The sequence shown here is derived from an EMBL/GenBank/DDBJ whole genome shotgun (WGS) entry which is preliminary data.</text>
</comment>
<evidence type="ECO:0000313" key="5">
    <source>
        <dbReference type="EMBL" id="RAW30456.1"/>
    </source>
</evidence>
<dbReference type="VEuPathDB" id="FungiDB:PC110_g13182"/>
<feature type="compositionally biased region" description="Basic residues" evidence="1">
    <location>
        <begin position="152"/>
        <end position="161"/>
    </location>
</feature>
<name>A0A329S3L8_9STRA</name>
<gene>
    <name evidence="5" type="ORF">PC110_g13182</name>
    <name evidence="2" type="ORF">PC115_g5769</name>
    <name evidence="3" type="ORF">PC117_g6656</name>
    <name evidence="4" type="ORF">PC118_g10988</name>
</gene>
<dbReference type="EMBL" id="RCML01000325">
    <property type="protein sequence ID" value="KAG2980786.1"/>
    <property type="molecule type" value="Genomic_DNA"/>
</dbReference>
<dbReference type="EMBL" id="RCMI01000122">
    <property type="protein sequence ID" value="KAG2932526.1"/>
    <property type="molecule type" value="Genomic_DNA"/>
</dbReference>
<organism evidence="5 6">
    <name type="scientific">Phytophthora cactorum</name>
    <dbReference type="NCBI Taxonomy" id="29920"/>
    <lineage>
        <taxon>Eukaryota</taxon>
        <taxon>Sar</taxon>
        <taxon>Stramenopiles</taxon>
        <taxon>Oomycota</taxon>
        <taxon>Peronosporomycetes</taxon>
        <taxon>Peronosporales</taxon>
        <taxon>Peronosporaceae</taxon>
        <taxon>Phytophthora</taxon>
    </lineage>
</organism>
<dbReference type="Proteomes" id="UP000697107">
    <property type="component" value="Unassembled WGS sequence"/>
</dbReference>
<keyword evidence="6" id="KW-1185">Reference proteome</keyword>
<sequence length="161" mass="18444">MRSRDNKRKDQDRRADSHRDGRRDARRTRKEESRDHRVTIDSGEEDFDRRPPSSYESESEWSDDDQSSGDDSENDSDYMDAGFGSGKSKNAGRRENSARDCSDSSQDRNNSASRPPRPYGRRDQSTRRDGSRDRPPYGPCAACGGAGNSAHYSRRRRKFCK</sequence>
<evidence type="ECO:0000313" key="3">
    <source>
        <dbReference type="EMBL" id="KAG2947642.1"/>
    </source>
</evidence>
<evidence type="ECO:0000313" key="4">
    <source>
        <dbReference type="EMBL" id="KAG2980786.1"/>
    </source>
</evidence>
<feature type="compositionally biased region" description="Acidic residues" evidence="1">
    <location>
        <begin position="57"/>
        <end position="78"/>
    </location>
</feature>
<evidence type="ECO:0000313" key="2">
    <source>
        <dbReference type="EMBL" id="KAG2932526.1"/>
    </source>
</evidence>
<evidence type="ECO:0000256" key="1">
    <source>
        <dbReference type="SAM" id="MobiDB-lite"/>
    </source>
</evidence>
<feature type="compositionally biased region" description="Basic and acidic residues" evidence="1">
    <location>
        <begin position="92"/>
        <end position="106"/>
    </location>
</feature>